<evidence type="ECO:0000256" key="4">
    <source>
        <dbReference type="ARBA" id="ARBA00022679"/>
    </source>
</evidence>
<dbReference type="OrthoDB" id="9815750at2"/>
<dbReference type="PANTHER" id="PTHR43065">
    <property type="entry name" value="SENSOR HISTIDINE KINASE"/>
    <property type="match status" value="1"/>
</dbReference>
<keyword evidence="6 11" id="KW-0418">Kinase</keyword>
<dbReference type="CDD" id="cd00082">
    <property type="entry name" value="HisKA"/>
    <property type="match status" value="1"/>
</dbReference>
<dbReference type="RefSeq" id="WP_143393430.1">
    <property type="nucleotide sequence ID" value="NZ_NIDE01000008.1"/>
</dbReference>
<evidence type="ECO:0000256" key="9">
    <source>
        <dbReference type="SAM" id="Phobius"/>
    </source>
</evidence>
<dbReference type="InterPro" id="IPR003594">
    <property type="entry name" value="HATPase_dom"/>
</dbReference>
<dbReference type="Gene3D" id="1.10.287.130">
    <property type="match status" value="1"/>
</dbReference>
<dbReference type="SUPFAM" id="SSF47384">
    <property type="entry name" value="Homodimeric domain of signal transducing histidine kinase"/>
    <property type="match status" value="1"/>
</dbReference>
<keyword evidence="4" id="KW-0808">Transferase</keyword>
<dbReference type="GO" id="GO:0005524">
    <property type="term" value="F:ATP binding"/>
    <property type="evidence" value="ECO:0007669"/>
    <property type="project" value="UniProtKB-KW"/>
</dbReference>
<organism evidence="11 12">
    <name type="scientific">Fimbriiglobus ruber</name>
    <dbReference type="NCBI Taxonomy" id="1908690"/>
    <lineage>
        <taxon>Bacteria</taxon>
        <taxon>Pseudomonadati</taxon>
        <taxon>Planctomycetota</taxon>
        <taxon>Planctomycetia</taxon>
        <taxon>Gemmatales</taxon>
        <taxon>Gemmataceae</taxon>
        <taxon>Fimbriiglobus</taxon>
    </lineage>
</organism>
<dbReference type="PRINTS" id="PR00344">
    <property type="entry name" value="BCTRLSENSOR"/>
</dbReference>
<dbReference type="GO" id="GO:0000155">
    <property type="term" value="F:phosphorelay sensor kinase activity"/>
    <property type="evidence" value="ECO:0007669"/>
    <property type="project" value="InterPro"/>
</dbReference>
<name>A0A225DPH9_9BACT</name>
<dbReference type="SMART" id="SM00388">
    <property type="entry name" value="HisKA"/>
    <property type="match status" value="1"/>
</dbReference>
<keyword evidence="8" id="KW-0902">Two-component regulatory system</keyword>
<dbReference type="Gene3D" id="3.30.565.10">
    <property type="entry name" value="Histidine kinase-like ATPase, C-terminal domain"/>
    <property type="match status" value="1"/>
</dbReference>
<keyword evidence="9" id="KW-0472">Membrane</keyword>
<evidence type="ECO:0000256" key="1">
    <source>
        <dbReference type="ARBA" id="ARBA00000085"/>
    </source>
</evidence>
<evidence type="ECO:0000256" key="2">
    <source>
        <dbReference type="ARBA" id="ARBA00012438"/>
    </source>
</evidence>
<keyword evidence="7" id="KW-0067">ATP-binding</keyword>
<dbReference type="AlphaFoldDB" id="A0A225DPH9"/>
<keyword evidence="9" id="KW-1133">Transmembrane helix</keyword>
<dbReference type="InterPro" id="IPR036890">
    <property type="entry name" value="HATPase_C_sf"/>
</dbReference>
<dbReference type="InterPro" id="IPR036097">
    <property type="entry name" value="HisK_dim/P_sf"/>
</dbReference>
<keyword evidence="12" id="KW-1185">Reference proteome</keyword>
<dbReference type="InterPro" id="IPR003661">
    <property type="entry name" value="HisK_dim/P_dom"/>
</dbReference>
<keyword evidence="9" id="KW-0812">Transmembrane</keyword>
<feature type="transmembrane region" description="Helical" evidence="9">
    <location>
        <begin position="178"/>
        <end position="200"/>
    </location>
</feature>
<keyword evidence="3" id="KW-0597">Phosphoprotein</keyword>
<protein>
    <recommendedName>
        <fullName evidence="2">histidine kinase</fullName>
        <ecNumber evidence="2">2.7.13.3</ecNumber>
    </recommendedName>
</protein>
<dbReference type="Pfam" id="PF00512">
    <property type="entry name" value="HisKA"/>
    <property type="match status" value="1"/>
</dbReference>
<dbReference type="PANTHER" id="PTHR43065:SF10">
    <property type="entry name" value="PEROXIDE STRESS-ACTIVATED HISTIDINE KINASE MAK3"/>
    <property type="match status" value="1"/>
</dbReference>
<dbReference type="InterPro" id="IPR005467">
    <property type="entry name" value="His_kinase_dom"/>
</dbReference>
<keyword evidence="5" id="KW-0547">Nucleotide-binding</keyword>
<evidence type="ECO:0000313" key="11">
    <source>
        <dbReference type="EMBL" id="OWK40498.1"/>
    </source>
</evidence>
<dbReference type="SMART" id="SM00387">
    <property type="entry name" value="HATPase_c"/>
    <property type="match status" value="1"/>
</dbReference>
<dbReference type="PROSITE" id="PS50109">
    <property type="entry name" value="HIS_KIN"/>
    <property type="match status" value="1"/>
</dbReference>
<sequence>MERRNVSGLLAPVAVLSFLLLVTAVGSAWYTQSIQRSLSWSLTENVASVVAAQVVESNIREVDASFYRFLITGDRANLESIPRLQRETADALHEAERWALSEEEKRLMTQVRRGYDRLFDEFGRAVRESSGPVLKARIAVLAAIPEREILEPAREYRRLNEESLAEISRKTEQQANGLTVGLLALGLCGATGGMLGGWVLMTGIRRTMEQTETRLRGTAARLRAVVPAADPTRDPAEWVDESVAVVLDRLRQSERDVLRAEQLALVGQMAAGIAHEVRNPLAAIKILVQTAADPLRETPFGARDLTVLEREIVRLEQIVSGFLDFARPPQPDKKVIELRPVLEQAVAGLRPRADILRVALEIDLSDEPITVCLDPNQFRQLVYNLLCNAIDAQPKGGYARITAATATAGAEPGVLLRVEDVGDGLPQGFGDRIFEPFVSTKATGMGLGLSICRRIVESHGGSIRAADRPDRGTVFTIYLPLSLPGGARAAAPGGQT</sequence>
<dbReference type="Pfam" id="PF02518">
    <property type="entry name" value="HATPase_c"/>
    <property type="match status" value="1"/>
</dbReference>
<comment type="catalytic activity">
    <reaction evidence="1">
        <text>ATP + protein L-histidine = ADP + protein N-phospho-L-histidine.</text>
        <dbReference type="EC" id="2.7.13.3"/>
    </reaction>
</comment>
<dbReference type="InterPro" id="IPR004358">
    <property type="entry name" value="Sig_transdc_His_kin-like_C"/>
</dbReference>
<comment type="caution">
    <text evidence="11">The sequence shown here is derived from an EMBL/GenBank/DDBJ whole genome shotgun (WGS) entry which is preliminary data.</text>
</comment>
<dbReference type="EMBL" id="NIDE01000008">
    <property type="protein sequence ID" value="OWK40498.1"/>
    <property type="molecule type" value="Genomic_DNA"/>
</dbReference>
<dbReference type="Proteomes" id="UP000214646">
    <property type="component" value="Unassembled WGS sequence"/>
</dbReference>
<gene>
    <name evidence="11" type="ORF">FRUB_05417</name>
</gene>
<accession>A0A225DPH9</accession>
<evidence type="ECO:0000256" key="3">
    <source>
        <dbReference type="ARBA" id="ARBA00022553"/>
    </source>
</evidence>
<evidence type="ECO:0000256" key="6">
    <source>
        <dbReference type="ARBA" id="ARBA00022777"/>
    </source>
</evidence>
<feature type="domain" description="Histidine kinase" evidence="10">
    <location>
        <begin position="272"/>
        <end position="483"/>
    </location>
</feature>
<evidence type="ECO:0000259" key="10">
    <source>
        <dbReference type="PROSITE" id="PS50109"/>
    </source>
</evidence>
<reference evidence="12" key="1">
    <citation type="submission" date="2017-06" db="EMBL/GenBank/DDBJ databases">
        <title>Genome analysis of Fimbriiglobus ruber SP5, the first member of the order Planctomycetales with confirmed chitinolytic capability.</title>
        <authorList>
            <person name="Ravin N.V."/>
            <person name="Rakitin A.L."/>
            <person name="Ivanova A.A."/>
            <person name="Beletsky A.V."/>
            <person name="Kulichevskaya I.S."/>
            <person name="Mardanov A.V."/>
            <person name="Dedysh S.N."/>
        </authorList>
    </citation>
    <scope>NUCLEOTIDE SEQUENCE [LARGE SCALE GENOMIC DNA]</scope>
    <source>
        <strain evidence="12">SP5</strain>
    </source>
</reference>
<proteinExistence type="predicted"/>
<evidence type="ECO:0000256" key="7">
    <source>
        <dbReference type="ARBA" id="ARBA00022840"/>
    </source>
</evidence>
<dbReference type="EC" id="2.7.13.3" evidence="2"/>
<evidence type="ECO:0000313" key="12">
    <source>
        <dbReference type="Proteomes" id="UP000214646"/>
    </source>
</evidence>
<evidence type="ECO:0000256" key="8">
    <source>
        <dbReference type="ARBA" id="ARBA00023012"/>
    </source>
</evidence>
<dbReference type="SUPFAM" id="SSF55874">
    <property type="entry name" value="ATPase domain of HSP90 chaperone/DNA topoisomerase II/histidine kinase"/>
    <property type="match status" value="1"/>
</dbReference>
<evidence type="ECO:0000256" key="5">
    <source>
        <dbReference type="ARBA" id="ARBA00022741"/>
    </source>
</evidence>